<dbReference type="Pfam" id="PF00226">
    <property type="entry name" value="DnaJ"/>
    <property type="match status" value="1"/>
</dbReference>
<dbReference type="AlphaFoldDB" id="J7S117"/>
<dbReference type="OrthoDB" id="550424at2759"/>
<dbReference type="GO" id="GO:0005741">
    <property type="term" value="C:mitochondrial outer membrane"/>
    <property type="evidence" value="ECO:0007669"/>
    <property type="project" value="EnsemblFungi"/>
</dbReference>
<keyword evidence="10" id="KW-1185">Reference proteome</keyword>
<dbReference type="InterPro" id="IPR044713">
    <property type="entry name" value="DNJA1/2-like"/>
</dbReference>
<dbReference type="CDD" id="cd10747">
    <property type="entry name" value="DnaJ_C"/>
    <property type="match status" value="1"/>
</dbReference>
<dbReference type="HOGENOM" id="CLU_017633_10_0_1"/>
<feature type="region of interest" description="Disordered" evidence="6">
    <location>
        <begin position="407"/>
        <end position="432"/>
    </location>
</feature>
<dbReference type="Proteomes" id="UP000006310">
    <property type="component" value="Chromosome 7"/>
</dbReference>
<evidence type="ECO:0000313" key="9">
    <source>
        <dbReference type="EMBL" id="CCK71262.1"/>
    </source>
</evidence>
<dbReference type="InterPro" id="IPR008971">
    <property type="entry name" value="HSP40/DnaJ_pept-bd"/>
</dbReference>
<keyword evidence="1 5" id="KW-0479">Metal-binding</keyword>
<dbReference type="KEGG" id="kng:KNAG_0G02050"/>
<protein>
    <recommendedName>
        <fullName evidence="11">J domain-containing protein</fullName>
    </recommendedName>
</protein>
<keyword evidence="2" id="KW-0677">Repeat</keyword>
<dbReference type="PRINTS" id="PR00625">
    <property type="entry name" value="JDOMAIN"/>
</dbReference>
<dbReference type="GO" id="GO:0008270">
    <property type="term" value="F:zinc ion binding"/>
    <property type="evidence" value="ECO:0007669"/>
    <property type="project" value="UniProtKB-KW"/>
</dbReference>
<gene>
    <name evidence="9" type="primary">KNAG0G02050</name>
    <name evidence="9" type="ordered locus">KNAG_0G02050</name>
</gene>
<evidence type="ECO:0000256" key="4">
    <source>
        <dbReference type="ARBA" id="ARBA00022833"/>
    </source>
</evidence>
<dbReference type="GO" id="GO:0030150">
    <property type="term" value="P:protein import into mitochondrial matrix"/>
    <property type="evidence" value="ECO:0007669"/>
    <property type="project" value="EnsemblFungi"/>
</dbReference>
<evidence type="ECO:0000256" key="5">
    <source>
        <dbReference type="PROSITE-ProRule" id="PRU00546"/>
    </source>
</evidence>
<dbReference type="PROSITE" id="PS51188">
    <property type="entry name" value="ZF_CR"/>
    <property type="match status" value="1"/>
</dbReference>
<evidence type="ECO:0000256" key="2">
    <source>
        <dbReference type="ARBA" id="ARBA00022737"/>
    </source>
</evidence>
<dbReference type="SUPFAM" id="SSF57938">
    <property type="entry name" value="DnaJ/Hsp40 cysteine-rich domain"/>
    <property type="match status" value="1"/>
</dbReference>
<dbReference type="Gene3D" id="1.10.287.110">
    <property type="entry name" value="DnaJ domain"/>
    <property type="match status" value="1"/>
</dbReference>
<reference evidence="9 10" key="1">
    <citation type="journal article" date="2011" name="Proc. Natl. Acad. Sci. U.S.A.">
        <title>Evolutionary erosion of yeast sex chromosomes by mating-type switching accidents.</title>
        <authorList>
            <person name="Gordon J.L."/>
            <person name="Armisen D."/>
            <person name="Proux-Wera E."/>
            <person name="Oheigeartaigh S.S."/>
            <person name="Byrne K.P."/>
            <person name="Wolfe K.H."/>
        </authorList>
    </citation>
    <scope>NUCLEOTIDE SEQUENCE [LARGE SCALE GENOMIC DNA]</scope>
    <source>
        <strain evidence="10">ATCC MYA-139 / BCRC 22969 / CBS 8797 / CCRC 22969 / KCTC 17520 / NBRC 10181 / NCYC 3082</strain>
    </source>
</reference>
<evidence type="ECO:0000256" key="3">
    <source>
        <dbReference type="ARBA" id="ARBA00022771"/>
    </source>
</evidence>
<dbReference type="SMART" id="SM00271">
    <property type="entry name" value="DnaJ"/>
    <property type="match status" value="1"/>
</dbReference>
<dbReference type="eggNOG" id="KOG0712">
    <property type="taxonomic scope" value="Eukaryota"/>
</dbReference>
<dbReference type="CDD" id="cd10719">
    <property type="entry name" value="DnaJ_zf"/>
    <property type="match status" value="1"/>
</dbReference>
<evidence type="ECO:0000256" key="1">
    <source>
        <dbReference type="ARBA" id="ARBA00022723"/>
    </source>
</evidence>
<dbReference type="EMBL" id="HE978320">
    <property type="protein sequence ID" value="CCK71262.1"/>
    <property type="molecule type" value="Genomic_DNA"/>
</dbReference>
<organism evidence="9 10">
    <name type="scientific">Huiozyma naganishii (strain ATCC MYA-139 / BCRC 22969 / CBS 8797 / KCTC 17520 / NBRC 10181 / NCYC 3082 / Yp74L-3)</name>
    <name type="common">Yeast</name>
    <name type="synonym">Kazachstania naganishii</name>
    <dbReference type="NCBI Taxonomy" id="1071383"/>
    <lineage>
        <taxon>Eukaryota</taxon>
        <taxon>Fungi</taxon>
        <taxon>Dikarya</taxon>
        <taxon>Ascomycota</taxon>
        <taxon>Saccharomycotina</taxon>
        <taxon>Saccharomycetes</taxon>
        <taxon>Saccharomycetales</taxon>
        <taxon>Saccharomycetaceae</taxon>
        <taxon>Huiozyma</taxon>
    </lineage>
</organism>
<proteinExistence type="predicted"/>
<dbReference type="GeneID" id="34526986"/>
<evidence type="ECO:0000313" key="10">
    <source>
        <dbReference type="Proteomes" id="UP000006310"/>
    </source>
</evidence>
<dbReference type="RefSeq" id="XP_022465508.1">
    <property type="nucleotide sequence ID" value="XM_022609076.1"/>
</dbReference>
<feature type="zinc finger region" description="CR-type" evidence="5">
    <location>
        <begin position="128"/>
        <end position="224"/>
    </location>
</feature>
<dbReference type="GO" id="GO:0001671">
    <property type="term" value="F:ATPase activator activity"/>
    <property type="evidence" value="ECO:0007669"/>
    <property type="project" value="EnsemblFungi"/>
</dbReference>
<keyword evidence="3 5" id="KW-0863">Zinc-finger</keyword>
<feature type="domain" description="CR-type" evidence="8">
    <location>
        <begin position="128"/>
        <end position="224"/>
    </location>
</feature>
<dbReference type="GO" id="GO:0051082">
    <property type="term" value="F:unfolded protein binding"/>
    <property type="evidence" value="ECO:0007669"/>
    <property type="project" value="InterPro"/>
</dbReference>
<dbReference type="SUPFAM" id="SSF49493">
    <property type="entry name" value="HSP40/DnaJ peptide-binding domain"/>
    <property type="match status" value="2"/>
</dbReference>
<sequence>MAKLNPYDILGVDRDSTDDEIRKAYRKLALKFHPDKVIDPEEKASNEMKFKEITTAYEILSNGEYVEEMEEEYEGQGYGFNFGDDFMNFFNEGRNAHPMGGHPQREDESTNEATQIEIEVTLKDLYNGKNVKFQLTRNVICTLCDGNCWRRRKNGDLYSPPVLSCTKCKGAGYVERLVGDSPFFQYVQRISCRKCFGKGEYTAKPTSDKNKCKLCHGEGLIKEKQQLLVTIPRGSENSNTIIFKEKGDEDLRTRRAGDIVFRLKLHDEPNGGDPDILVTKEGTDLHMNIEIPLIEAISGTQGRFLTKTFDDRVLKLTMPQGKVLRPGDTIVIKGEGWPKTPNGTEFGDMFVHVNVEFPPDNWISERNDITTLTNVLPAGKSDDGHAQTGDANNAEFVKDYEILKATDEGTRSSNTKTASRPPAQGLYKCSIQ</sequence>
<dbReference type="GO" id="GO:0006457">
    <property type="term" value="P:protein folding"/>
    <property type="evidence" value="ECO:0007669"/>
    <property type="project" value="InterPro"/>
</dbReference>
<dbReference type="PANTHER" id="PTHR43888">
    <property type="entry name" value="DNAJ-LIKE-2, ISOFORM A-RELATED"/>
    <property type="match status" value="1"/>
</dbReference>
<dbReference type="InterPro" id="IPR001623">
    <property type="entry name" value="DnaJ_domain"/>
</dbReference>
<dbReference type="OMA" id="THCFKHL"/>
<accession>J7S117</accession>
<feature type="domain" description="J" evidence="7">
    <location>
        <begin position="5"/>
        <end position="77"/>
    </location>
</feature>
<dbReference type="STRING" id="1071383.J7S117"/>
<evidence type="ECO:0000259" key="8">
    <source>
        <dbReference type="PROSITE" id="PS51188"/>
    </source>
</evidence>
<dbReference type="CDD" id="cd06257">
    <property type="entry name" value="DnaJ"/>
    <property type="match status" value="1"/>
</dbReference>
<dbReference type="InterPro" id="IPR036410">
    <property type="entry name" value="HSP_DnaJ_Cys-rich_dom_sf"/>
</dbReference>
<dbReference type="GO" id="GO:0030544">
    <property type="term" value="F:Hsp70 protein binding"/>
    <property type="evidence" value="ECO:0007669"/>
    <property type="project" value="InterPro"/>
</dbReference>
<evidence type="ECO:0000259" key="7">
    <source>
        <dbReference type="PROSITE" id="PS50076"/>
    </source>
</evidence>
<dbReference type="Gene3D" id="2.10.230.10">
    <property type="entry name" value="Heat shock protein DnaJ, cysteine-rich domain"/>
    <property type="match status" value="1"/>
</dbReference>
<dbReference type="InterPro" id="IPR036869">
    <property type="entry name" value="J_dom_sf"/>
</dbReference>
<dbReference type="Gene3D" id="2.60.260.20">
    <property type="entry name" value="Urease metallochaperone UreE, N-terminal domain"/>
    <property type="match status" value="2"/>
</dbReference>
<name>J7S117_HUIN7</name>
<dbReference type="InterPro" id="IPR001305">
    <property type="entry name" value="HSP_DnaJ_Cys-rich_dom"/>
</dbReference>
<dbReference type="InterPro" id="IPR002939">
    <property type="entry name" value="DnaJ_C"/>
</dbReference>
<evidence type="ECO:0008006" key="11">
    <source>
        <dbReference type="Google" id="ProtNLM"/>
    </source>
</evidence>
<dbReference type="SUPFAM" id="SSF46565">
    <property type="entry name" value="Chaperone J-domain"/>
    <property type="match status" value="1"/>
</dbReference>
<dbReference type="PROSITE" id="PS50076">
    <property type="entry name" value="DNAJ_2"/>
    <property type="match status" value="1"/>
</dbReference>
<dbReference type="Pfam" id="PF01556">
    <property type="entry name" value="DnaJ_C"/>
    <property type="match status" value="1"/>
</dbReference>
<reference evidence="10" key="2">
    <citation type="submission" date="2012-08" db="EMBL/GenBank/DDBJ databases">
        <title>Genome sequence of Kazachstania naganishii.</title>
        <authorList>
            <person name="Gordon J.L."/>
            <person name="Armisen D."/>
            <person name="Proux-Wera E."/>
            <person name="OhEigeartaigh S.S."/>
            <person name="Byrne K.P."/>
            <person name="Wolfe K.H."/>
        </authorList>
    </citation>
    <scope>NUCLEOTIDE SEQUENCE [LARGE SCALE GENOMIC DNA]</scope>
    <source>
        <strain evidence="10">ATCC MYA-139 / BCRC 22969 / CBS 8797 / CCRC 22969 / KCTC 17520 / NBRC 10181 / NCYC 3082</strain>
    </source>
</reference>
<keyword evidence="4 5" id="KW-0862">Zinc</keyword>
<evidence type="ECO:0000256" key="6">
    <source>
        <dbReference type="SAM" id="MobiDB-lite"/>
    </source>
</evidence>